<evidence type="ECO:0000313" key="2">
    <source>
        <dbReference type="EMBL" id="OZC34604.1"/>
    </source>
</evidence>
<dbReference type="RefSeq" id="WP_094626128.1">
    <property type="nucleotide sequence ID" value="NZ_NEFY01000035.1"/>
</dbReference>
<feature type="domain" description="AAA" evidence="1">
    <location>
        <begin position="3"/>
        <end position="185"/>
    </location>
</feature>
<keyword evidence="3" id="KW-1185">Reference proteome</keyword>
<dbReference type="InterPro" id="IPR027417">
    <property type="entry name" value="P-loop_NTPase"/>
</dbReference>
<evidence type="ECO:0000259" key="1">
    <source>
        <dbReference type="Pfam" id="PF13614"/>
    </source>
</evidence>
<dbReference type="InterPro" id="IPR050678">
    <property type="entry name" value="DNA_Partitioning_ATPase"/>
</dbReference>
<accession>A0A7Z1DRE7</accession>
<dbReference type="Gene3D" id="3.40.50.300">
    <property type="entry name" value="P-loop containing nucleotide triphosphate hydrolases"/>
    <property type="match status" value="1"/>
</dbReference>
<proteinExistence type="predicted"/>
<sequence length="268" mass="29767">MAKIAAVSNQKGGVGKTTVTVNLGKNLAYMGKRVLLIDNDPQGNLTMAIFGDELPPEIVEWDGAGASAPGGSNAYNLYIEGAEVRPVPAIENLHVIGASKHLSEVSTKPFEVIFDFKEKIEALRDQYDYILIDCLPSFGTLQTAAHMTADYLVIPTHLEDFSVAGIDEQMKTATNTKRRLNPGLSLLGILANEVSSQRVLVEEHFYNQLVEKYGEYLFKTKITKSTKVKESHAMRKSISEYKQNSDQARQYMEFTKEFIERVEVGNGQ</sequence>
<dbReference type="SUPFAM" id="SSF52540">
    <property type="entry name" value="P-loop containing nucleoside triphosphate hydrolases"/>
    <property type="match status" value="1"/>
</dbReference>
<dbReference type="PANTHER" id="PTHR13696">
    <property type="entry name" value="P-LOOP CONTAINING NUCLEOSIDE TRIPHOSPHATE HYDROLASE"/>
    <property type="match status" value="1"/>
</dbReference>
<name>A0A7Z1DRE7_9GAMM</name>
<dbReference type="Proteomes" id="UP000216984">
    <property type="component" value="Unassembled WGS sequence"/>
</dbReference>
<dbReference type="PANTHER" id="PTHR13696:SF99">
    <property type="entry name" value="COBYRINIC ACID AC-DIAMIDE SYNTHASE"/>
    <property type="match status" value="1"/>
</dbReference>
<evidence type="ECO:0000313" key="3">
    <source>
        <dbReference type="Proteomes" id="UP000216984"/>
    </source>
</evidence>
<comment type="caution">
    <text evidence="2">The sequence shown here is derived from an EMBL/GenBank/DDBJ whole genome shotgun (WGS) entry which is preliminary data.</text>
</comment>
<dbReference type="PIRSF" id="PIRSF009320">
    <property type="entry name" value="Nuc_binding_HP_1000"/>
    <property type="match status" value="1"/>
</dbReference>
<reference evidence="2 3" key="1">
    <citation type="submission" date="2017-06" db="EMBL/GenBank/DDBJ databases">
        <title>Draft genome sequence of the halophilic bacterium Marinobacter vinifirmus FB1.</title>
        <authorList>
            <person name="Stepanov V.G."/>
            <person name="Roberts D.J."/>
            <person name="Fox G.E."/>
        </authorList>
    </citation>
    <scope>NUCLEOTIDE SEQUENCE [LARGE SCALE GENOMIC DNA]</scope>
    <source>
        <strain evidence="2 3">FB1</strain>
    </source>
</reference>
<dbReference type="EMBL" id="NEFY01000035">
    <property type="protein sequence ID" value="OZC34604.1"/>
    <property type="molecule type" value="Genomic_DNA"/>
</dbReference>
<dbReference type="Pfam" id="PF13614">
    <property type="entry name" value="AAA_31"/>
    <property type="match status" value="1"/>
</dbReference>
<dbReference type="AlphaFoldDB" id="A0A7Z1DRE7"/>
<dbReference type="CDD" id="cd02042">
    <property type="entry name" value="ParAB_family"/>
    <property type="match status" value="1"/>
</dbReference>
<organism evidence="2 3">
    <name type="scientific">Marinobacter vinifirmus</name>
    <dbReference type="NCBI Taxonomy" id="355591"/>
    <lineage>
        <taxon>Bacteria</taxon>
        <taxon>Pseudomonadati</taxon>
        <taxon>Pseudomonadota</taxon>
        <taxon>Gammaproteobacteria</taxon>
        <taxon>Pseudomonadales</taxon>
        <taxon>Marinobacteraceae</taxon>
        <taxon>Marinobacter</taxon>
    </lineage>
</organism>
<protein>
    <recommendedName>
        <fullName evidence="1">AAA domain-containing protein</fullName>
    </recommendedName>
</protein>
<gene>
    <name evidence="2" type="ORF">B9Q17_10075</name>
</gene>
<dbReference type="InterPro" id="IPR025669">
    <property type="entry name" value="AAA_dom"/>
</dbReference>